<protein>
    <submittedName>
        <fullName evidence="1">Uncharacterized protein</fullName>
    </submittedName>
</protein>
<dbReference type="EMBL" id="MU250526">
    <property type="protein sequence ID" value="KAG7450744.1"/>
    <property type="molecule type" value="Genomic_DNA"/>
</dbReference>
<dbReference type="OrthoDB" id="3182339at2759"/>
<evidence type="ECO:0000313" key="2">
    <source>
        <dbReference type="Proteomes" id="UP000812287"/>
    </source>
</evidence>
<name>A0A9P7W1B0_9AGAR</name>
<accession>A0A9P7W1B0</accession>
<evidence type="ECO:0000313" key="1">
    <source>
        <dbReference type="EMBL" id="KAG7450744.1"/>
    </source>
</evidence>
<dbReference type="GeneID" id="66099039"/>
<keyword evidence="2" id="KW-1185">Reference proteome</keyword>
<dbReference type="RefSeq" id="XP_043044244.1">
    <property type="nucleotide sequence ID" value="XM_043176752.1"/>
</dbReference>
<dbReference type="Proteomes" id="UP000812287">
    <property type="component" value="Unassembled WGS sequence"/>
</dbReference>
<dbReference type="AlphaFoldDB" id="A0A9P7W1B0"/>
<proteinExistence type="predicted"/>
<sequence length="335" mass="38306">MDKVAVSQCPLLSEYFPEVPLDLLQPILLRKSKAFQRLGEIYRYLRQRHESVADGNSVFDTQITDDSFAVRYYNSPDGGGYQDLKARIKCDANKERKRVIQQMESNHVRRSNIITEADGLGHTKVKKMIGRGRNRREEYVHDTYACRKCQAESEVRTMKTEFHEWPLPPENSVSEKLVLFEMASPEVFEHWRSTTYFILHDVCIPLSSRKNEHARPLQGYIQEEDGPGKVTLASLAQPLAKSNPYHALPYSESDVCLPNALTYRLYDAAGDAWIDDPFESCDIRDLCTLRITLDGVYDGLTYAIRNMTHTSNEVIANQSDCPQGLTLHEYEAFGS</sequence>
<gene>
    <name evidence="1" type="ORF">BT62DRAFT_1001535</name>
</gene>
<comment type="caution">
    <text evidence="1">The sequence shown here is derived from an EMBL/GenBank/DDBJ whole genome shotgun (WGS) entry which is preliminary data.</text>
</comment>
<reference evidence="1" key="1">
    <citation type="submission" date="2020-11" db="EMBL/GenBank/DDBJ databases">
        <title>Adaptations for nitrogen fixation in a non-lichenized fungal sporocarp promotes dispersal by wood-feeding termites.</title>
        <authorList>
            <consortium name="DOE Joint Genome Institute"/>
            <person name="Koch R.A."/>
            <person name="Yoon G."/>
            <person name="Arayal U."/>
            <person name="Lail K."/>
            <person name="Amirebrahimi M."/>
            <person name="Labutti K."/>
            <person name="Lipzen A."/>
            <person name="Riley R."/>
            <person name="Barry K."/>
            <person name="Henrissat B."/>
            <person name="Grigoriev I.V."/>
            <person name="Herr J.R."/>
            <person name="Aime M.C."/>
        </authorList>
    </citation>
    <scope>NUCLEOTIDE SEQUENCE</scope>
    <source>
        <strain evidence="1">MCA 3950</strain>
    </source>
</reference>
<organism evidence="1 2">
    <name type="scientific">Guyanagaster necrorhizus</name>
    <dbReference type="NCBI Taxonomy" id="856835"/>
    <lineage>
        <taxon>Eukaryota</taxon>
        <taxon>Fungi</taxon>
        <taxon>Dikarya</taxon>
        <taxon>Basidiomycota</taxon>
        <taxon>Agaricomycotina</taxon>
        <taxon>Agaricomycetes</taxon>
        <taxon>Agaricomycetidae</taxon>
        <taxon>Agaricales</taxon>
        <taxon>Marasmiineae</taxon>
        <taxon>Physalacriaceae</taxon>
        <taxon>Guyanagaster</taxon>
    </lineage>
</organism>